<feature type="transmembrane region" description="Helical" evidence="9">
    <location>
        <begin position="526"/>
        <end position="545"/>
    </location>
</feature>
<dbReference type="GO" id="GO:0005769">
    <property type="term" value="C:early endosome"/>
    <property type="evidence" value="ECO:0007669"/>
    <property type="project" value="TreeGrafter"/>
</dbReference>
<comment type="caution">
    <text evidence="9">Lacks conserved residue(s) required for the propagation of feature annotation.</text>
</comment>
<comment type="similarity">
    <text evidence="9">Belongs to the chloride channel (TC 2.A.49) family.</text>
</comment>
<feature type="transmembrane region" description="Helical" evidence="9">
    <location>
        <begin position="452"/>
        <end position="475"/>
    </location>
</feature>
<keyword evidence="6 9" id="KW-0472">Membrane</keyword>
<reference evidence="12" key="1">
    <citation type="submission" date="2022-07" db="EMBL/GenBank/DDBJ databases">
        <title>Genome Sequence of Physisporinus lineatus.</title>
        <authorList>
            <person name="Buettner E."/>
        </authorList>
    </citation>
    <scope>NUCLEOTIDE SEQUENCE</scope>
    <source>
        <strain evidence="12">VT162</strain>
    </source>
</reference>
<keyword evidence="7 9" id="KW-0868">Chloride</keyword>
<evidence type="ECO:0000313" key="13">
    <source>
        <dbReference type="Proteomes" id="UP001212997"/>
    </source>
</evidence>
<evidence type="ECO:0000259" key="11">
    <source>
        <dbReference type="PROSITE" id="PS51371"/>
    </source>
</evidence>
<dbReference type="SUPFAM" id="SSF81340">
    <property type="entry name" value="Clc chloride channel"/>
    <property type="match status" value="1"/>
</dbReference>
<feature type="region of interest" description="Disordered" evidence="10">
    <location>
        <begin position="69"/>
        <end position="93"/>
    </location>
</feature>
<dbReference type="GO" id="GO:0005794">
    <property type="term" value="C:Golgi apparatus"/>
    <property type="evidence" value="ECO:0007669"/>
    <property type="project" value="TreeGrafter"/>
</dbReference>
<evidence type="ECO:0000256" key="2">
    <source>
        <dbReference type="ARBA" id="ARBA00022448"/>
    </source>
</evidence>
<feature type="domain" description="CBS" evidence="11">
    <location>
        <begin position="858"/>
        <end position="916"/>
    </location>
</feature>
<evidence type="ECO:0000256" key="4">
    <source>
        <dbReference type="ARBA" id="ARBA00022989"/>
    </source>
</evidence>
<dbReference type="InterPro" id="IPR046342">
    <property type="entry name" value="CBS_dom_sf"/>
</dbReference>
<evidence type="ECO:0000256" key="9">
    <source>
        <dbReference type="RuleBase" id="RU361221"/>
    </source>
</evidence>
<evidence type="ECO:0000256" key="1">
    <source>
        <dbReference type="ARBA" id="ARBA00004141"/>
    </source>
</evidence>
<dbReference type="EMBL" id="JANAWD010000052">
    <property type="protein sequence ID" value="KAJ3489142.1"/>
    <property type="molecule type" value="Genomic_DNA"/>
</dbReference>
<comment type="caution">
    <text evidence="12">The sequence shown here is derived from an EMBL/GenBank/DDBJ whole genome shotgun (WGS) entry which is preliminary data.</text>
</comment>
<name>A0AAD5YM36_9APHY</name>
<dbReference type="PRINTS" id="PR00762">
    <property type="entry name" value="CLCHANNEL"/>
</dbReference>
<dbReference type="PROSITE" id="PS51371">
    <property type="entry name" value="CBS"/>
    <property type="match status" value="1"/>
</dbReference>
<keyword evidence="8" id="KW-0129">CBS domain</keyword>
<keyword evidence="3 9" id="KW-0812">Transmembrane</keyword>
<dbReference type="Gene3D" id="1.10.3080.10">
    <property type="entry name" value="Clc chloride channel"/>
    <property type="match status" value="1"/>
</dbReference>
<proteinExistence type="inferred from homology"/>
<evidence type="ECO:0000256" key="7">
    <source>
        <dbReference type="ARBA" id="ARBA00023214"/>
    </source>
</evidence>
<evidence type="ECO:0000256" key="3">
    <source>
        <dbReference type="ARBA" id="ARBA00022692"/>
    </source>
</evidence>
<evidence type="ECO:0000256" key="8">
    <source>
        <dbReference type="PROSITE-ProRule" id="PRU00703"/>
    </source>
</evidence>
<protein>
    <recommendedName>
        <fullName evidence="9">Chloride channel protein</fullName>
    </recommendedName>
</protein>
<feature type="region of interest" description="Disordered" evidence="10">
    <location>
        <begin position="1"/>
        <end position="41"/>
    </location>
</feature>
<dbReference type="InterPro" id="IPR014743">
    <property type="entry name" value="Cl-channel_core"/>
</dbReference>
<dbReference type="PANTHER" id="PTHR45711:SF6">
    <property type="entry name" value="CHLORIDE CHANNEL PROTEIN"/>
    <property type="match status" value="1"/>
</dbReference>
<keyword evidence="13" id="KW-1185">Reference proteome</keyword>
<keyword evidence="2 9" id="KW-0813">Transport</keyword>
<evidence type="ECO:0000256" key="6">
    <source>
        <dbReference type="ARBA" id="ARBA00023136"/>
    </source>
</evidence>
<keyword evidence="4 9" id="KW-1133">Transmembrane helix</keyword>
<gene>
    <name evidence="12" type="ORF">NLI96_g2338</name>
</gene>
<dbReference type="AlphaFoldDB" id="A0AAD5YM36"/>
<comment type="subcellular location">
    <subcellularLocation>
        <location evidence="1 9">Membrane</location>
        <topology evidence="1 9">Multi-pass membrane protein</topology>
    </subcellularLocation>
</comment>
<dbReference type="CDD" id="cd03684">
    <property type="entry name" value="ClC_3_like"/>
    <property type="match status" value="1"/>
</dbReference>
<dbReference type="GO" id="GO:0005886">
    <property type="term" value="C:plasma membrane"/>
    <property type="evidence" value="ECO:0007669"/>
    <property type="project" value="TreeGrafter"/>
</dbReference>
<sequence length="916" mass="100480">MPGGNTRVGVGLGSRTNSVTNIAEEEEEEEVPVGPLSGPSDLTWRRQRLLQIGSDRQQAQPVAEDTTLRPDIGRTTSYGTLPPSPTAKRSRSKLNLRRGLASLPGIPIPRTFTTSSTNSPIQAQYSPVSFRERSLFRGQRPISAYDRPVGAGKADAQGNDADVKTNGIRVWYSSFTSIDWLHDAIKDSARHGRLKRRKSTRGRLQRQLDRSVGWVIVTLVGFLTAIVAYMIVRSEQWLFDIKEGYCTLGWYRARRFCCPNYDVSDSGAIYPAFLSLTVDAACPNWRTWAQVFGPAEDGSTWINFEDWVVEYTVYALLALTMAIVSCLLTLKLTASTSFVTRKESGVLSEDFAGTETKAPTGPSSEPKRRVLYYAAGSGIPEVKTILSGQNRVFSRFRGRTLFTKSVGLSLSVASGLSLGKEGPLVHIASCVGNIVSRFFSKYETNEGKRREILSAASAAGVAVAFGAPIGGVLFSLEEVSYFFPAKVMWRSFFCAMVAAITLKFLDPFGSGKLVLFQVTYDKDWHAAELIFFILLGVIGGLWGAYFSKLNYRWTRDIRGKTWVKSHPVVEVCLVTLVTTLLCFLNPYTRMGGTELVYNLFAECRPGRTHSGLCVSDPSTQAWPVIKAIGTALIAKGALTIITFGVKLPAGIFIPTLGVGACIGRIVGILVQWAQNNNPNSPVFRSCNGDLNCVVPGLYAMVGAAAALSGVTTVADALEPKGIYDLVIELAQLPYLDAKHEHLWGPLQINDVTDRDVRTIRVDAENTVKSLRDELQALINVGHHDSGFPILRHDQEGARMVGYIGANELEHALSIVADEADQEVTFHPTFGHSMMVSSVSSLVENGANAVDPFDFSVYMDRAPLTVQSNSPLELVQQFFTKLGARYVVITDPDGYYEGVIDKKTWLAFLSEHCEKPH</sequence>
<organism evidence="12 13">
    <name type="scientific">Meripilus lineatus</name>
    <dbReference type="NCBI Taxonomy" id="2056292"/>
    <lineage>
        <taxon>Eukaryota</taxon>
        <taxon>Fungi</taxon>
        <taxon>Dikarya</taxon>
        <taxon>Basidiomycota</taxon>
        <taxon>Agaricomycotina</taxon>
        <taxon>Agaricomycetes</taxon>
        <taxon>Polyporales</taxon>
        <taxon>Meripilaceae</taxon>
        <taxon>Meripilus</taxon>
    </lineage>
</organism>
<accession>A0AAD5YM36</accession>
<dbReference type="Proteomes" id="UP001212997">
    <property type="component" value="Unassembled WGS sequence"/>
</dbReference>
<evidence type="ECO:0000256" key="10">
    <source>
        <dbReference type="SAM" id="MobiDB-lite"/>
    </source>
</evidence>
<feature type="transmembrane region" description="Helical" evidence="9">
    <location>
        <begin position="565"/>
        <end position="584"/>
    </location>
</feature>
<dbReference type="PANTHER" id="PTHR45711">
    <property type="entry name" value="CHLORIDE CHANNEL PROTEIN"/>
    <property type="match status" value="1"/>
</dbReference>
<evidence type="ECO:0000313" key="12">
    <source>
        <dbReference type="EMBL" id="KAJ3489142.1"/>
    </source>
</evidence>
<dbReference type="InterPro" id="IPR001807">
    <property type="entry name" value="ClC"/>
</dbReference>
<dbReference type="GO" id="GO:0005247">
    <property type="term" value="F:voltage-gated chloride channel activity"/>
    <property type="evidence" value="ECO:0007669"/>
    <property type="project" value="TreeGrafter"/>
</dbReference>
<dbReference type="SUPFAM" id="SSF54631">
    <property type="entry name" value="CBS-domain pair"/>
    <property type="match status" value="1"/>
</dbReference>
<feature type="transmembrane region" description="Helical" evidence="9">
    <location>
        <begin position="311"/>
        <end position="332"/>
    </location>
</feature>
<evidence type="ECO:0000256" key="5">
    <source>
        <dbReference type="ARBA" id="ARBA00023065"/>
    </source>
</evidence>
<dbReference type="InterPro" id="IPR000644">
    <property type="entry name" value="CBS_dom"/>
</dbReference>
<feature type="transmembrane region" description="Helical" evidence="9">
    <location>
        <begin position="211"/>
        <end position="232"/>
    </location>
</feature>
<dbReference type="Pfam" id="PF00654">
    <property type="entry name" value="Voltage_CLC"/>
    <property type="match status" value="1"/>
</dbReference>
<keyword evidence="5 9" id="KW-0406">Ion transport</keyword>